<evidence type="ECO:0000313" key="4">
    <source>
        <dbReference type="Proteomes" id="UP000698800"/>
    </source>
</evidence>
<dbReference type="EMBL" id="JAGHQL010000089">
    <property type="protein sequence ID" value="KAH0539018.1"/>
    <property type="molecule type" value="Genomic_DNA"/>
</dbReference>
<feature type="compositionally biased region" description="Polar residues" evidence="1">
    <location>
        <begin position="362"/>
        <end position="371"/>
    </location>
</feature>
<evidence type="ECO:0000256" key="1">
    <source>
        <dbReference type="SAM" id="MobiDB-lite"/>
    </source>
</evidence>
<sequence length="442" mass="46825">MAFAWLISTFRALPFLHIRRNDSRLDDDSHWRRPKESFAPDVAAAIADEINKYGYQVEGKEMYRVILADAVGVDQELLYCVPDEHRSDLLEYWSSVSSLARRQAASSVVASVAPASSPIASSAAAPATVTVTPQPPAPATSTAPSVAPTTPSTAPKAPTSAATESISIFFPPITLSSLTDSTLLTIQTTIGPIQSASRVGLPSSAPTAGSSRTVATVIQTSGAATTSSTGGPGGLSKGTKIGIAVAVPVAIILLAGIAILLWLNRRYKRKLGLRHPDDGLPVEQGPGVAEAMSNEIQGAKHPSGIPEMAGAGFPHPWLPPQRSELHDTSRVEVAAIPTPPRGDIFLTTGTPELPAGAPTRNFGAQNPSNNTFKEAITSSRWLSRKPVGSARHADPTRFHAGGSSVPGPLNERERQIRELEEQRQKLDAEQQALQERLSRLHA</sequence>
<dbReference type="Proteomes" id="UP000698800">
    <property type="component" value="Unassembled WGS sequence"/>
</dbReference>
<feature type="transmembrane region" description="Helical" evidence="2">
    <location>
        <begin position="241"/>
        <end position="263"/>
    </location>
</feature>
<protein>
    <submittedName>
        <fullName evidence="3">Uncharacterized protein</fullName>
    </submittedName>
</protein>
<keyword evidence="2" id="KW-1133">Transmembrane helix</keyword>
<dbReference type="CDD" id="cd14686">
    <property type="entry name" value="bZIP"/>
    <property type="match status" value="1"/>
</dbReference>
<keyword evidence="2" id="KW-0812">Transmembrane</keyword>
<proteinExistence type="predicted"/>
<keyword evidence="2" id="KW-0472">Membrane</keyword>
<accession>A0A9P8I7L3</accession>
<feature type="compositionally biased region" description="Basic and acidic residues" evidence="1">
    <location>
        <begin position="410"/>
        <end position="428"/>
    </location>
</feature>
<evidence type="ECO:0000313" key="3">
    <source>
        <dbReference type="EMBL" id="KAH0539018.1"/>
    </source>
</evidence>
<feature type="region of interest" description="Disordered" evidence="1">
    <location>
        <begin position="129"/>
        <end position="158"/>
    </location>
</feature>
<name>A0A9P8I7L3_9PEZI</name>
<reference evidence="3" key="1">
    <citation type="submission" date="2021-03" db="EMBL/GenBank/DDBJ databases">
        <title>Comparative genomics and phylogenomic investigation of the class Geoglossomycetes provide insights into ecological specialization and systematics.</title>
        <authorList>
            <person name="Melie T."/>
            <person name="Pirro S."/>
            <person name="Miller A.N."/>
            <person name="Quandt A."/>
        </authorList>
    </citation>
    <scope>NUCLEOTIDE SEQUENCE</scope>
    <source>
        <strain evidence="3">GBOQ0MN5Z8</strain>
    </source>
</reference>
<feature type="region of interest" description="Disordered" evidence="1">
    <location>
        <begin position="383"/>
        <end position="442"/>
    </location>
</feature>
<keyword evidence="4" id="KW-1185">Reference proteome</keyword>
<comment type="caution">
    <text evidence="3">The sequence shown here is derived from an EMBL/GenBank/DDBJ whole genome shotgun (WGS) entry which is preliminary data.</text>
</comment>
<feature type="compositionally biased region" description="Low complexity" evidence="1">
    <location>
        <begin position="139"/>
        <end position="158"/>
    </location>
</feature>
<organism evidence="3 4">
    <name type="scientific">Glutinoglossum americanum</name>
    <dbReference type="NCBI Taxonomy" id="1670608"/>
    <lineage>
        <taxon>Eukaryota</taxon>
        <taxon>Fungi</taxon>
        <taxon>Dikarya</taxon>
        <taxon>Ascomycota</taxon>
        <taxon>Pezizomycotina</taxon>
        <taxon>Geoglossomycetes</taxon>
        <taxon>Geoglossales</taxon>
        <taxon>Geoglossaceae</taxon>
        <taxon>Glutinoglossum</taxon>
    </lineage>
</organism>
<evidence type="ECO:0000256" key="2">
    <source>
        <dbReference type="SAM" id="Phobius"/>
    </source>
</evidence>
<dbReference type="AlphaFoldDB" id="A0A9P8I7L3"/>
<feature type="region of interest" description="Disordered" evidence="1">
    <location>
        <begin position="339"/>
        <end position="371"/>
    </location>
</feature>
<gene>
    <name evidence="3" type="ORF">FGG08_004412</name>
</gene>